<feature type="compositionally biased region" description="Low complexity" evidence="1">
    <location>
        <begin position="117"/>
        <end position="152"/>
    </location>
</feature>
<dbReference type="SUPFAM" id="SSF57625">
    <property type="entry name" value="Invertebrate chitin-binding proteins"/>
    <property type="match status" value="1"/>
</dbReference>
<feature type="region of interest" description="Disordered" evidence="1">
    <location>
        <begin position="115"/>
        <end position="152"/>
    </location>
</feature>
<dbReference type="InterPro" id="IPR002509">
    <property type="entry name" value="NODB_dom"/>
</dbReference>
<dbReference type="GO" id="GO:0005576">
    <property type="term" value="C:extracellular region"/>
    <property type="evidence" value="ECO:0007669"/>
    <property type="project" value="InterPro"/>
</dbReference>
<dbReference type="Proteomes" id="UP000245119">
    <property type="component" value="Linkage Group LG10"/>
</dbReference>
<protein>
    <recommendedName>
        <fullName evidence="2">Chitin-binding type-2 domain-containing protein</fullName>
    </recommendedName>
</protein>
<dbReference type="GO" id="GO:0016810">
    <property type="term" value="F:hydrolase activity, acting on carbon-nitrogen (but not peptide) bonds"/>
    <property type="evidence" value="ECO:0007669"/>
    <property type="project" value="InterPro"/>
</dbReference>
<evidence type="ECO:0000313" key="4">
    <source>
        <dbReference type="Proteomes" id="UP000245119"/>
    </source>
</evidence>
<sequence length="477" mass="52854">MNRRDMKRKLVASFNKAPTHPTNHPPAAAMKAAIAILAVVCFGWAEAVPLSLHPCDAPDAQLYTLVCDFNNDGRTFFSCKTNPPTSFECPPGLRFSNDLQVCDWDYNSECLPPSGVPTAPATTSPPRTASTTRTTRNTKTTTRRSTAAAKTTTTAAPIPGSCSAQTCQLPDCRCISTSVPGNLPVAEVPQIVLLTFDDSINNDNLRFYNQLFPANNNLTLKNPNNCPIKATFFVSGDNNNDEAVKTIAERGHELASHSRDHSDPSGWNSQAWYNQIQGMREDLARIAGISVGEVKGMRAPFLQLGREVQYSMLRDANFQYDSSMFGGSLSDDGAYPVWPFTLKYPPTLAVCDSDYCPKNSYPQLWEVPLIRQYTVQGQPCSMTDACALGWSASAQDVVAFLQHNFNRHYQTNRSPFMISLHATWFYNVPNSLQGLKTFLQSLTQKDDVYILSLSQMLEWMRHPVVTTSAGQFTPWQC</sequence>
<organism evidence="3 4">
    <name type="scientific">Pomacea canaliculata</name>
    <name type="common">Golden apple snail</name>
    <dbReference type="NCBI Taxonomy" id="400727"/>
    <lineage>
        <taxon>Eukaryota</taxon>
        <taxon>Metazoa</taxon>
        <taxon>Spiralia</taxon>
        <taxon>Lophotrochozoa</taxon>
        <taxon>Mollusca</taxon>
        <taxon>Gastropoda</taxon>
        <taxon>Caenogastropoda</taxon>
        <taxon>Architaenioglossa</taxon>
        <taxon>Ampullarioidea</taxon>
        <taxon>Ampullariidae</taxon>
        <taxon>Pomacea</taxon>
    </lineage>
</organism>
<dbReference type="InterPro" id="IPR052740">
    <property type="entry name" value="CE4"/>
</dbReference>
<proteinExistence type="predicted"/>
<dbReference type="SUPFAM" id="SSF88713">
    <property type="entry name" value="Glycoside hydrolase/deacetylase"/>
    <property type="match status" value="1"/>
</dbReference>
<dbReference type="Pfam" id="PF01607">
    <property type="entry name" value="CBM_14"/>
    <property type="match status" value="1"/>
</dbReference>
<dbReference type="Gene3D" id="3.20.20.370">
    <property type="entry name" value="Glycoside hydrolase/deacetylase"/>
    <property type="match status" value="1"/>
</dbReference>
<name>A0A2T7NR89_POMCA</name>
<comment type="caution">
    <text evidence="3">The sequence shown here is derived from an EMBL/GenBank/DDBJ whole genome shotgun (WGS) entry which is preliminary data.</text>
</comment>
<evidence type="ECO:0000256" key="1">
    <source>
        <dbReference type="SAM" id="MobiDB-lite"/>
    </source>
</evidence>
<dbReference type="Gene3D" id="2.170.140.10">
    <property type="entry name" value="Chitin binding domain"/>
    <property type="match status" value="1"/>
</dbReference>
<dbReference type="PANTHER" id="PTHR45985:SF3">
    <property type="entry name" value="CHITIN DEACETYLASE-LIKE 4"/>
    <property type="match status" value="1"/>
</dbReference>
<dbReference type="GO" id="GO:0005975">
    <property type="term" value="P:carbohydrate metabolic process"/>
    <property type="evidence" value="ECO:0007669"/>
    <property type="project" value="InterPro"/>
</dbReference>
<dbReference type="OrthoDB" id="504708at2759"/>
<dbReference type="InterPro" id="IPR002557">
    <property type="entry name" value="Chitin-bd_dom"/>
</dbReference>
<dbReference type="InterPro" id="IPR011330">
    <property type="entry name" value="Glyco_hydro/deAcase_b/a-brl"/>
</dbReference>
<dbReference type="AlphaFoldDB" id="A0A2T7NR89"/>
<dbReference type="EMBL" id="PZQS01000010">
    <property type="protein sequence ID" value="PVD23690.1"/>
    <property type="molecule type" value="Genomic_DNA"/>
</dbReference>
<feature type="domain" description="Chitin-binding type-2" evidence="2">
    <location>
        <begin position="52"/>
        <end position="112"/>
    </location>
</feature>
<reference evidence="3 4" key="1">
    <citation type="submission" date="2018-04" db="EMBL/GenBank/DDBJ databases">
        <title>The genome of golden apple snail Pomacea canaliculata provides insight into stress tolerance and invasive adaptation.</title>
        <authorList>
            <person name="Liu C."/>
            <person name="Liu B."/>
            <person name="Ren Y."/>
            <person name="Zhang Y."/>
            <person name="Wang H."/>
            <person name="Li S."/>
            <person name="Jiang F."/>
            <person name="Yin L."/>
            <person name="Zhang G."/>
            <person name="Qian W."/>
            <person name="Fan W."/>
        </authorList>
    </citation>
    <scope>NUCLEOTIDE SEQUENCE [LARGE SCALE GENOMIC DNA]</scope>
    <source>
        <strain evidence="3">SZHN2017</strain>
        <tissue evidence="3">Muscle</tissue>
    </source>
</reference>
<dbReference type="Pfam" id="PF01522">
    <property type="entry name" value="Polysacc_deac_1"/>
    <property type="match status" value="1"/>
</dbReference>
<dbReference type="PANTHER" id="PTHR45985">
    <property type="match status" value="1"/>
</dbReference>
<evidence type="ECO:0000259" key="2">
    <source>
        <dbReference type="PROSITE" id="PS50940"/>
    </source>
</evidence>
<dbReference type="GO" id="GO:0008061">
    <property type="term" value="F:chitin binding"/>
    <property type="evidence" value="ECO:0007669"/>
    <property type="project" value="InterPro"/>
</dbReference>
<evidence type="ECO:0000313" key="3">
    <source>
        <dbReference type="EMBL" id="PVD23690.1"/>
    </source>
</evidence>
<dbReference type="PROSITE" id="PS50940">
    <property type="entry name" value="CHIT_BIND_II"/>
    <property type="match status" value="1"/>
</dbReference>
<keyword evidence="4" id="KW-1185">Reference proteome</keyword>
<dbReference type="InterPro" id="IPR036508">
    <property type="entry name" value="Chitin-bd_dom_sf"/>
</dbReference>
<gene>
    <name evidence="3" type="ORF">C0Q70_16963</name>
</gene>
<accession>A0A2T7NR89</accession>